<dbReference type="GeneID" id="25328338"/>
<dbReference type="AlphaFoldDB" id="A0A0D2EF56"/>
<dbReference type="InterPro" id="IPR019349">
    <property type="entry name" value="Ribosomal_mS35_mit"/>
</dbReference>
<feature type="region of interest" description="Disordered" evidence="1">
    <location>
        <begin position="40"/>
        <end position="73"/>
    </location>
</feature>
<dbReference type="EMBL" id="KN847320">
    <property type="protein sequence ID" value="KIW54038.1"/>
    <property type="molecule type" value="Genomic_DNA"/>
</dbReference>
<sequence length="390" mass="45266">MATTARHVCRTLFQVSRQIPVKRKCQPQLLVRHRQATSFRPLSTTISRQADTPRNRQTDDSVEDESDEIDPSEYLTPRNMITVADFGPEERADYDMLSKDKQESYLALQNHYAAVLESAEAEREYSDTIDKIDRQIEKEMEPLDFPEYQIPYKEVGYWAHSEEDEFGQVEEDAPWDDSAISSVAHSELEVHRELREYTRVIAWDMPLLNQYTKPFQPPTEATPLRFRYTTYMGEVHPAAKKVVVQFCTKDLPNLSEAQRIKLVKLVGPRYNPDTDVVKMSCEKFEAPAQNKRYLGDLVNKLLEEARDGKDTFEDVPLDLRHHKSKKHVEFPEEWKIKPARVQELLSARENQKFLESADASTPDGRETVESYVRTLSQSRWGPAAQKQRTL</sequence>
<dbReference type="RefSeq" id="XP_013314622.1">
    <property type="nucleotide sequence ID" value="XM_013459168.1"/>
</dbReference>
<dbReference type="HOGENOM" id="CLU_051514_0_0_1"/>
<dbReference type="PANTHER" id="PTHR13490:SF0">
    <property type="entry name" value="SMALL RIBOSOMAL SUBUNIT PROTEIN MS35"/>
    <property type="match status" value="1"/>
</dbReference>
<organism evidence="3 4">
    <name type="scientific">Exophiala xenobiotica</name>
    <dbReference type="NCBI Taxonomy" id="348802"/>
    <lineage>
        <taxon>Eukaryota</taxon>
        <taxon>Fungi</taxon>
        <taxon>Dikarya</taxon>
        <taxon>Ascomycota</taxon>
        <taxon>Pezizomycotina</taxon>
        <taxon>Eurotiomycetes</taxon>
        <taxon>Chaetothyriomycetidae</taxon>
        <taxon>Chaetothyriales</taxon>
        <taxon>Herpotrichiellaceae</taxon>
        <taxon>Exophiala</taxon>
    </lineage>
</organism>
<dbReference type="GO" id="GO:0005763">
    <property type="term" value="C:mitochondrial small ribosomal subunit"/>
    <property type="evidence" value="ECO:0007669"/>
    <property type="project" value="TreeGrafter"/>
</dbReference>
<keyword evidence="4" id="KW-1185">Reference proteome</keyword>
<dbReference type="STRING" id="348802.A0A0D2EF56"/>
<dbReference type="GO" id="GO:0032543">
    <property type="term" value="P:mitochondrial translation"/>
    <property type="evidence" value="ECO:0007669"/>
    <property type="project" value="InterPro"/>
</dbReference>
<evidence type="ECO:0000313" key="3">
    <source>
        <dbReference type="EMBL" id="KIW54038.1"/>
    </source>
</evidence>
<dbReference type="OrthoDB" id="283424at2759"/>
<dbReference type="Pfam" id="PF10213">
    <property type="entry name" value="MRP-S28"/>
    <property type="match status" value="1"/>
</dbReference>
<feature type="compositionally biased region" description="Polar residues" evidence="1">
    <location>
        <begin position="40"/>
        <end position="50"/>
    </location>
</feature>
<feature type="domain" description="Small ribosomal subunit protein mS35 mitochondrial conserved" evidence="2">
    <location>
        <begin position="214"/>
        <end position="335"/>
    </location>
</feature>
<evidence type="ECO:0000313" key="4">
    <source>
        <dbReference type="Proteomes" id="UP000054342"/>
    </source>
</evidence>
<dbReference type="GO" id="GO:0003735">
    <property type="term" value="F:structural constituent of ribosome"/>
    <property type="evidence" value="ECO:0007669"/>
    <property type="project" value="InterPro"/>
</dbReference>
<protein>
    <recommendedName>
        <fullName evidence="2">Small ribosomal subunit protein mS35 mitochondrial conserved domain-containing protein</fullName>
    </recommendedName>
</protein>
<gene>
    <name evidence="3" type="ORF">PV05_06430</name>
</gene>
<reference evidence="3 4" key="1">
    <citation type="submission" date="2015-01" db="EMBL/GenBank/DDBJ databases">
        <title>The Genome Sequence of Exophiala xenobiotica CBS118157.</title>
        <authorList>
            <consortium name="The Broad Institute Genomics Platform"/>
            <person name="Cuomo C."/>
            <person name="de Hoog S."/>
            <person name="Gorbushina A."/>
            <person name="Stielow B."/>
            <person name="Teixiera M."/>
            <person name="Abouelleil A."/>
            <person name="Chapman S.B."/>
            <person name="Priest M."/>
            <person name="Young S.K."/>
            <person name="Wortman J."/>
            <person name="Nusbaum C."/>
            <person name="Birren B."/>
        </authorList>
    </citation>
    <scope>NUCLEOTIDE SEQUENCE [LARGE SCALE GENOMIC DNA]</scope>
    <source>
        <strain evidence="3 4">CBS 118157</strain>
    </source>
</reference>
<dbReference type="Proteomes" id="UP000054342">
    <property type="component" value="Unassembled WGS sequence"/>
</dbReference>
<name>A0A0D2EF56_9EURO</name>
<proteinExistence type="predicted"/>
<evidence type="ECO:0000256" key="1">
    <source>
        <dbReference type="SAM" id="MobiDB-lite"/>
    </source>
</evidence>
<feature type="compositionally biased region" description="Acidic residues" evidence="1">
    <location>
        <begin position="60"/>
        <end position="71"/>
    </location>
</feature>
<evidence type="ECO:0000259" key="2">
    <source>
        <dbReference type="Pfam" id="PF10213"/>
    </source>
</evidence>
<accession>A0A0D2EF56</accession>
<dbReference type="PANTHER" id="PTHR13490">
    <property type="entry name" value="MITOCHONDRIAL 28S RIBOSOMAL PROTEIN S28"/>
    <property type="match status" value="1"/>
</dbReference>
<dbReference type="InterPro" id="IPR039848">
    <property type="entry name" value="Ribosomal_mS35_mt"/>
</dbReference>